<evidence type="ECO:0000313" key="6">
    <source>
        <dbReference type="EMBL" id="SHK15673.1"/>
    </source>
</evidence>
<evidence type="ECO:0000256" key="5">
    <source>
        <dbReference type="SAM" id="MobiDB-lite"/>
    </source>
</evidence>
<accession>A0A1M6Q6C8</accession>
<gene>
    <name evidence="6" type="ORF">SAMN05444342_0768</name>
</gene>
<dbReference type="Gene3D" id="3.40.190.10">
    <property type="entry name" value="Periplasmic binding protein-like II"/>
    <property type="match status" value="2"/>
</dbReference>
<feature type="region of interest" description="Disordered" evidence="5">
    <location>
        <begin position="1"/>
        <end position="22"/>
    </location>
</feature>
<keyword evidence="7" id="KW-1185">Reference proteome</keyword>
<dbReference type="Pfam" id="PF13416">
    <property type="entry name" value="SBP_bac_8"/>
    <property type="match status" value="1"/>
</dbReference>
<reference evidence="7" key="1">
    <citation type="submission" date="2016-11" db="EMBL/GenBank/DDBJ databases">
        <authorList>
            <person name="Varghese N."/>
            <person name="Submissions S."/>
        </authorList>
    </citation>
    <scope>NUCLEOTIDE SEQUENCE [LARGE SCALE GENOMIC DNA]</scope>
    <source>
        <strain evidence="7">DX253</strain>
    </source>
</reference>
<dbReference type="SUPFAM" id="SSF53850">
    <property type="entry name" value="Periplasmic binding protein-like II"/>
    <property type="match status" value="1"/>
</dbReference>
<sequence>MSMDDKDMGGENMTNSSTGSGRRTFLKAAGTAGAVGITGLSGCLFSGGGGSGGGNTINILTWEEYADLKKEIEDRLDVTVKFTKSTSSSNMFTGWKSGKDEQFDIAVPNNNYVPKMMDAGLVEPVPDDIVTNKSDIYDTFKGFSENQFTKDGEQYGVPIRFGWYGYSYDSRKIPEDHEQSYDVLFSDEYKGTDLNGKVVMYDNHFKAMSATALYLGYKKAFEGNKVTLSEKQIQKVKKTLIEQKPKLQGYIAADPTYIKSFKQGNFLVGQSGRNEIVEMWSNGTEWPKMATPKEGSLAWFESAVVSKKSENKDLAWKVINEFIAPKLGADLAKAGYSPSCNPKTQEHLSKEQNDMFGSIKPSRLEDFIPFKAVENEDAWQNAWDEVKTA</sequence>
<proteinExistence type="predicted"/>
<dbReference type="InterPro" id="IPR001188">
    <property type="entry name" value="Sperm_putr-bd"/>
</dbReference>
<dbReference type="EMBL" id="FRAN01000001">
    <property type="protein sequence ID" value="SHK15673.1"/>
    <property type="molecule type" value="Genomic_DNA"/>
</dbReference>
<evidence type="ECO:0000313" key="7">
    <source>
        <dbReference type="Proteomes" id="UP000184203"/>
    </source>
</evidence>
<name>A0A1M6Q6C8_HALPU</name>
<dbReference type="PRINTS" id="PR00909">
    <property type="entry name" value="SPERMDNBNDNG"/>
</dbReference>
<feature type="compositionally biased region" description="Polar residues" evidence="5">
    <location>
        <begin position="12"/>
        <end position="21"/>
    </location>
</feature>
<evidence type="ECO:0000256" key="2">
    <source>
        <dbReference type="ARBA" id="ARBA00022448"/>
    </source>
</evidence>
<protein>
    <submittedName>
        <fullName evidence="6">Spermidine/putrescine transport system substrate-binding protein</fullName>
    </submittedName>
</protein>
<keyword evidence="2" id="KW-0813">Transport</keyword>
<keyword evidence="3" id="KW-0732">Signal</keyword>
<dbReference type="InterPro" id="IPR006059">
    <property type="entry name" value="SBP"/>
</dbReference>
<dbReference type="PANTHER" id="PTHR30222">
    <property type="entry name" value="SPERMIDINE/PUTRESCINE-BINDING PERIPLASMIC PROTEIN"/>
    <property type="match status" value="1"/>
</dbReference>
<comment type="subcellular location">
    <subcellularLocation>
        <location evidence="1">Periplasm</location>
    </subcellularLocation>
</comment>
<dbReference type="AlphaFoldDB" id="A0A1M6Q6C8"/>
<keyword evidence="4" id="KW-0574">Periplasm</keyword>
<dbReference type="Proteomes" id="UP000184203">
    <property type="component" value="Unassembled WGS sequence"/>
</dbReference>
<evidence type="ECO:0000256" key="1">
    <source>
        <dbReference type="ARBA" id="ARBA00004418"/>
    </source>
</evidence>
<dbReference type="PANTHER" id="PTHR30222:SF17">
    <property type="entry name" value="SPERMIDINE_PUTRESCINE-BINDING PERIPLASMIC PROTEIN"/>
    <property type="match status" value="1"/>
</dbReference>
<evidence type="ECO:0000256" key="4">
    <source>
        <dbReference type="ARBA" id="ARBA00022764"/>
    </source>
</evidence>
<evidence type="ECO:0000256" key="3">
    <source>
        <dbReference type="ARBA" id="ARBA00022729"/>
    </source>
</evidence>
<dbReference type="GO" id="GO:0015846">
    <property type="term" value="P:polyamine transport"/>
    <property type="evidence" value="ECO:0007669"/>
    <property type="project" value="InterPro"/>
</dbReference>
<dbReference type="GO" id="GO:0019808">
    <property type="term" value="F:polyamine binding"/>
    <property type="evidence" value="ECO:0007669"/>
    <property type="project" value="InterPro"/>
</dbReference>
<organism evidence="6 7">
    <name type="scientific">Haladaptatus paucihalophilus DX253</name>
    <dbReference type="NCBI Taxonomy" id="797209"/>
    <lineage>
        <taxon>Archaea</taxon>
        <taxon>Methanobacteriati</taxon>
        <taxon>Methanobacteriota</taxon>
        <taxon>Stenosarchaea group</taxon>
        <taxon>Halobacteria</taxon>
        <taxon>Halobacteriales</taxon>
        <taxon>Haladaptataceae</taxon>
        <taxon>Haladaptatus</taxon>
    </lineage>
</organism>
<dbReference type="GO" id="GO:0042597">
    <property type="term" value="C:periplasmic space"/>
    <property type="evidence" value="ECO:0007669"/>
    <property type="project" value="UniProtKB-SubCell"/>
</dbReference>